<accession>A0ABV2HQV5</accession>
<dbReference type="Proteomes" id="UP001549036">
    <property type="component" value="Unassembled WGS sequence"/>
</dbReference>
<name>A0ABV2HQV5_9HYPH</name>
<reference evidence="1 2" key="1">
    <citation type="submission" date="2024-06" db="EMBL/GenBank/DDBJ databases">
        <title>Genomic Encyclopedia of Type Strains, Phase IV (KMG-IV): sequencing the most valuable type-strain genomes for metagenomic binning, comparative biology and taxonomic classification.</title>
        <authorList>
            <person name="Goeker M."/>
        </authorList>
    </citation>
    <scope>NUCLEOTIDE SEQUENCE [LARGE SCALE GENOMIC DNA]</scope>
    <source>
        <strain evidence="1 2">DSM 29846</strain>
    </source>
</reference>
<dbReference type="RefSeq" id="WP_292302660.1">
    <property type="nucleotide sequence ID" value="NZ_JBEPLM010000003.1"/>
</dbReference>
<protein>
    <submittedName>
        <fullName evidence="1">Uncharacterized protein</fullName>
    </submittedName>
</protein>
<sequence length="61" mass="6607">MATDIIAKMAAEATTKATAKLAEIELAAKYVAHLMEALHGERCRIDISHKHGHVLVVTRLG</sequence>
<comment type="caution">
    <text evidence="1">The sequence shown here is derived from an EMBL/GenBank/DDBJ whole genome shotgun (WGS) entry which is preliminary data.</text>
</comment>
<gene>
    <name evidence="1" type="ORF">ABID26_002383</name>
</gene>
<organism evidence="1 2">
    <name type="scientific">Mesorhizobium shonense</name>
    <dbReference type="NCBI Taxonomy" id="1209948"/>
    <lineage>
        <taxon>Bacteria</taxon>
        <taxon>Pseudomonadati</taxon>
        <taxon>Pseudomonadota</taxon>
        <taxon>Alphaproteobacteria</taxon>
        <taxon>Hyphomicrobiales</taxon>
        <taxon>Phyllobacteriaceae</taxon>
        <taxon>Mesorhizobium</taxon>
    </lineage>
</organism>
<keyword evidence="2" id="KW-1185">Reference proteome</keyword>
<dbReference type="EMBL" id="JBEPLM010000003">
    <property type="protein sequence ID" value="MET3592995.1"/>
    <property type="molecule type" value="Genomic_DNA"/>
</dbReference>
<proteinExistence type="predicted"/>
<evidence type="ECO:0000313" key="2">
    <source>
        <dbReference type="Proteomes" id="UP001549036"/>
    </source>
</evidence>
<evidence type="ECO:0000313" key="1">
    <source>
        <dbReference type="EMBL" id="MET3592995.1"/>
    </source>
</evidence>